<dbReference type="GO" id="GO:0046085">
    <property type="term" value="P:adenosine metabolic process"/>
    <property type="evidence" value="ECO:0007669"/>
    <property type="project" value="TreeGrafter"/>
</dbReference>
<dbReference type="STRING" id="30732.ENSOMEP00000025325"/>
<accession>A0A3B3D7E1</accession>
<dbReference type="GO" id="GO:0000287">
    <property type="term" value="F:magnesium ion binding"/>
    <property type="evidence" value="ECO:0007669"/>
    <property type="project" value="InterPro"/>
</dbReference>
<dbReference type="Ensembl" id="ENSOMET00000007403.1">
    <property type="protein sequence ID" value="ENSOMEP00000025325.1"/>
    <property type="gene ID" value="ENSOMEG00000006480.1"/>
</dbReference>
<dbReference type="AlphaFoldDB" id="A0A3B3D7E1"/>
<proteinExistence type="predicted"/>
<dbReference type="InterPro" id="IPR010394">
    <property type="entry name" value="5-nucleotidase"/>
</dbReference>
<evidence type="ECO:0000313" key="1">
    <source>
        <dbReference type="EMBL" id="KAF6719088.1"/>
    </source>
</evidence>
<keyword evidence="3" id="KW-1185">Reference proteome</keyword>
<name>A0A3B3D7E1_ORYME</name>
<dbReference type="GO" id="GO:0008253">
    <property type="term" value="F:5'-nucleotidase activity"/>
    <property type="evidence" value="ECO:0007669"/>
    <property type="project" value="InterPro"/>
</dbReference>
<reference evidence="2" key="1">
    <citation type="submission" date="2025-05" db="UniProtKB">
        <authorList>
            <consortium name="Ensembl"/>
        </authorList>
    </citation>
    <scope>IDENTIFICATION</scope>
</reference>
<dbReference type="OMA" id="FCGDAVV"/>
<dbReference type="GO" id="GO:0009117">
    <property type="term" value="P:nucleotide metabolic process"/>
    <property type="evidence" value="ECO:0007669"/>
    <property type="project" value="InterPro"/>
</dbReference>
<dbReference type="PANTHER" id="PTHR31367:SF3">
    <property type="entry name" value="CYTOSOLIC 5'-NUCLEOTIDASE 1A"/>
    <property type="match status" value="1"/>
</dbReference>
<sequence>MDNMVSVVLNTDVKQKDADSAVVVAVTSRALFEQGPEDDETGVWKLSRAFPLLQAVQKVNDCLLEKNPAESLLLDVILITTDSQHQQLSSVLISSTRHHGLGVGKFFFSSEETFIDCLLENNVQLFLSTSKDEVLMASQKGVPSALLEARKNDSSVQCQREDLRVWLHEDLISPCDSASQPSSRHSPQRFLAQLGEIRQRFGVSDSPLWISLVILHGGRENCGNRLKALRSLGVSVDDVYCLAGAPSDPLLSLLQPHFRFNCSFVN</sequence>
<dbReference type="GeneTree" id="ENSGT00940000175389"/>
<dbReference type="PaxDb" id="30732-ENSOMEP00000025325"/>
<dbReference type="GO" id="GO:0005829">
    <property type="term" value="C:cytosol"/>
    <property type="evidence" value="ECO:0007669"/>
    <property type="project" value="TreeGrafter"/>
</dbReference>
<gene>
    <name evidence="1" type="ORF">FQA47_013637</name>
</gene>
<dbReference type="EMBL" id="WKFB01000647">
    <property type="protein sequence ID" value="KAF6719088.1"/>
    <property type="molecule type" value="Genomic_DNA"/>
</dbReference>
<dbReference type="Pfam" id="PF06189">
    <property type="entry name" value="5-nucleotidase"/>
    <property type="match status" value="1"/>
</dbReference>
<dbReference type="Proteomes" id="UP000646548">
    <property type="component" value="Unassembled WGS sequence"/>
</dbReference>
<evidence type="ECO:0000313" key="3">
    <source>
        <dbReference type="Proteomes" id="UP000261560"/>
    </source>
</evidence>
<dbReference type="OrthoDB" id="9994138at2759"/>
<dbReference type="Proteomes" id="UP000261560">
    <property type="component" value="Unplaced"/>
</dbReference>
<evidence type="ECO:0000313" key="2">
    <source>
        <dbReference type="Ensembl" id="ENSOMEP00000025325.1"/>
    </source>
</evidence>
<reference evidence="1" key="2">
    <citation type="journal article" name="BMC Genomics">
        <title>Long-read sequencing and de novo genome assembly of marine medaka (Oryzias melastigma).</title>
        <authorList>
            <person name="Liang P."/>
            <person name="Saqib H.S.A."/>
            <person name="Ni X."/>
            <person name="Shen Y."/>
        </authorList>
    </citation>
    <scope>NUCLEOTIDE SEQUENCE</scope>
    <source>
        <strain evidence="1">Bigg-433</strain>
    </source>
</reference>
<protein>
    <submittedName>
        <fullName evidence="1 2">Cytosolic 5'-nucleotidase 1A</fullName>
    </submittedName>
</protein>
<dbReference type="GO" id="GO:0000166">
    <property type="term" value="F:nucleotide binding"/>
    <property type="evidence" value="ECO:0007669"/>
    <property type="project" value="InterPro"/>
</dbReference>
<dbReference type="PANTHER" id="PTHR31367">
    <property type="entry name" value="CYTOSOLIC 5'-NUCLEOTIDASE 1 FAMILY MEMBER"/>
    <property type="match status" value="1"/>
</dbReference>
<organism evidence="2 3">
    <name type="scientific">Oryzias melastigma</name>
    <name type="common">Marine medaka</name>
    <dbReference type="NCBI Taxonomy" id="30732"/>
    <lineage>
        <taxon>Eukaryota</taxon>
        <taxon>Metazoa</taxon>
        <taxon>Chordata</taxon>
        <taxon>Craniata</taxon>
        <taxon>Vertebrata</taxon>
        <taxon>Euteleostomi</taxon>
        <taxon>Actinopterygii</taxon>
        <taxon>Neopterygii</taxon>
        <taxon>Teleostei</taxon>
        <taxon>Neoteleostei</taxon>
        <taxon>Acanthomorphata</taxon>
        <taxon>Ovalentaria</taxon>
        <taxon>Atherinomorphae</taxon>
        <taxon>Beloniformes</taxon>
        <taxon>Adrianichthyidae</taxon>
        <taxon>Oryziinae</taxon>
        <taxon>Oryzias</taxon>
    </lineage>
</organism>